<feature type="non-terminal residue" evidence="1">
    <location>
        <position position="1"/>
    </location>
</feature>
<dbReference type="AlphaFoldDB" id="A0AAQ3UBE1"/>
<evidence type="ECO:0000313" key="2">
    <source>
        <dbReference type="Proteomes" id="UP001341281"/>
    </source>
</evidence>
<dbReference type="EMBL" id="CP144752">
    <property type="protein sequence ID" value="WVZ89174.1"/>
    <property type="molecule type" value="Genomic_DNA"/>
</dbReference>
<accession>A0AAQ3UBE1</accession>
<dbReference type="Proteomes" id="UP001341281">
    <property type="component" value="Chromosome 08"/>
</dbReference>
<name>A0AAQ3UBE1_PASNO</name>
<sequence>MRREFEMSIDGGTSVLPWASDQTDSTGYFCLREQVHEGPTLKVQDGRCFTSDDSDENEDGKKVDQKVYRGMIGSLLYLTAMRPDIQFVVCALVFRHLRGSHTAVKRILRYVKFTPEFGLCYSVDSSFSLLSFSDYDHAGCRLDRKSTSGT</sequence>
<reference evidence="1 2" key="1">
    <citation type="submission" date="2024-02" db="EMBL/GenBank/DDBJ databases">
        <title>High-quality chromosome-scale genome assembly of Pensacola bahiagrass (Paspalum notatum Flugge var. saurae).</title>
        <authorList>
            <person name="Vega J.M."/>
            <person name="Podio M."/>
            <person name="Orjuela J."/>
            <person name="Siena L.A."/>
            <person name="Pessino S.C."/>
            <person name="Combes M.C."/>
            <person name="Mariac C."/>
            <person name="Albertini E."/>
            <person name="Pupilli F."/>
            <person name="Ortiz J.P.A."/>
            <person name="Leblanc O."/>
        </authorList>
    </citation>
    <scope>NUCLEOTIDE SEQUENCE [LARGE SCALE GENOMIC DNA]</scope>
    <source>
        <strain evidence="1">R1</strain>
        <tissue evidence="1">Leaf</tissue>
    </source>
</reference>
<organism evidence="1 2">
    <name type="scientific">Paspalum notatum var. saurae</name>
    <dbReference type="NCBI Taxonomy" id="547442"/>
    <lineage>
        <taxon>Eukaryota</taxon>
        <taxon>Viridiplantae</taxon>
        <taxon>Streptophyta</taxon>
        <taxon>Embryophyta</taxon>
        <taxon>Tracheophyta</taxon>
        <taxon>Spermatophyta</taxon>
        <taxon>Magnoliopsida</taxon>
        <taxon>Liliopsida</taxon>
        <taxon>Poales</taxon>
        <taxon>Poaceae</taxon>
        <taxon>PACMAD clade</taxon>
        <taxon>Panicoideae</taxon>
        <taxon>Andropogonodae</taxon>
        <taxon>Paspaleae</taxon>
        <taxon>Paspalinae</taxon>
        <taxon>Paspalum</taxon>
    </lineage>
</organism>
<evidence type="ECO:0000313" key="1">
    <source>
        <dbReference type="EMBL" id="WVZ89174.1"/>
    </source>
</evidence>
<proteinExistence type="predicted"/>
<gene>
    <name evidence="1" type="ORF">U9M48_035610</name>
</gene>
<protein>
    <submittedName>
        <fullName evidence="1">Uncharacterized protein</fullName>
    </submittedName>
</protein>
<keyword evidence="2" id="KW-1185">Reference proteome</keyword>
<dbReference type="PANTHER" id="PTHR11439:SF483">
    <property type="entry name" value="PEPTIDE SYNTHASE GLIP-LIKE, PUTATIVE (AFU_ORTHOLOGUE AFUA_3G12920)-RELATED"/>
    <property type="match status" value="1"/>
</dbReference>
<dbReference type="PANTHER" id="PTHR11439">
    <property type="entry name" value="GAG-POL-RELATED RETROTRANSPOSON"/>
    <property type="match status" value="1"/>
</dbReference>